<dbReference type="STRING" id="1130080.SAMN04488113_11035"/>
<feature type="transmembrane region" description="Helical" evidence="6">
    <location>
        <begin position="357"/>
        <end position="375"/>
    </location>
</feature>
<reference evidence="8" key="1">
    <citation type="submission" date="2016-10" db="EMBL/GenBank/DDBJ databases">
        <authorList>
            <person name="Varghese N."/>
            <person name="Submissions S."/>
        </authorList>
    </citation>
    <scope>NUCLEOTIDE SEQUENCE [LARGE SCALE GENOMIC DNA]</scope>
    <source>
        <strain evidence="8">DSM 25751</strain>
    </source>
</reference>
<dbReference type="GO" id="GO:0015648">
    <property type="term" value="F:lipid-linked peptidoglycan transporter activity"/>
    <property type="evidence" value="ECO:0007669"/>
    <property type="project" value="TreeGrafter"/>
</dbReference>
<name>A0A1H6SMD3_9LACT</name>
<dbReference type="RefSeq" id="WP_091633873.1">
    <property type="nucleotide sequence ID" value="NZ_FNYW01000010.1"/>
</dbReference>
<gene>
    <name evidence="7" type="ORF">SAMN04488113_11035</name>
</gene>
<evidence type="ECO:0000313" key="7">
    <source>
        <dbReference type="EMBL" id="SEI68086.1"/>
    </source>
</evidence>
<evidence type="ECO:0000313" key="8">
    <source>
        <dbReference type="Proteomes" id="UP000198564"/>
    </source>
</evidence>
<feature type="transmembrane region" description="Helical" evidence="6">
    <location>
        <begin position="12"/>
        <end position="36"/>
    </location>
</feature>
<evidence type="ECO:0000256" key="2">
    <source>
        <dbReference type="ARBA" id="ARBA00022692"/>
    </source>
</evidence>
<dbReference type="GO" id="GO:0051301">
    <property type="term" value="P:cell division"/>
    <property type="evidence" value="ECO:0007669"/>
    <property type="project" value="InterPro"/>
</dbReference>
<evidence type="ECO:0000256" key="1">
    <source>
        <dbReference type="ARBA" id="ARBA00004141"/>
    </source>
</evidence>
<keyword evidence="3" id="KW-0133">Cell shape</keyword>
<evidence type="ECO:0000256" key="5">
    <source>
        <dbReference type="ARBA" id="ARBA00023136"/>
    </source>
</evidence>
<dbReference type="EMBL" id="FNYW01000010">
    <property type="protein sequence ID" value="SEI68086.1"/>
    <property type="molecule type" value="Genomic_DNA"/>
</dbReference>
<dbReference type="AlphaFoldDB" id="A0A1H6SMD3"/>
<evidence type="ECO:0000256" key="4">
    <source>
        <dbReference type="ARBA" id="ARBA00022989"/>
    </source>
</evidence>
<feature type="transmembrane region" description="Helical" evidence="6">
    <location>
        <begin position="72"/>
        <end position="91"/>
    </location>
</feature>
<dbReference type="Pfam" id="PF01098">
    <property type="entry name" value="FTSW_RODA_SPOVE"/>
    <property type="match status" value="1"/>
</dbReference>
<feature type="transmembrane region" description="Helical" evidence="6">
    <location>
        <begin position="193"/>
        <end position="214"/>
    </location>
</feature>
<evidence type="ECO:0000256" key="6">
    <source>
        <dbReference type="SAM" id="Phobius"/>
    </source>
</evidence>
<feature type="transmembrane region" description="Helical" evidence="6">
    <location>
        <begin position="320"/>
        <end position="337"/>
    </location>
</feature>
<feature type="transmembrane region" description="Helical" evidence="6">
    <location>
        <begin position="170"/>
        <end position="186"/>
    </location>
</feature>
<proteinExistence type="predicted"/>
<organism evidence="7 8">
    <name type="scientific">Alkalibacterium gilvum</name>
    <dbReference type="NCBI Taxonomy" id="1130080"/>
    <lineage>
        <taxon>Bacteria</taxon>
        <taxon>Bacillati</taxon>
        <taxon>Bacillota</taxon>
        <taxon>Bacilli</taxon>
        <taxon>Lactobacillales</taxon>
        <taxon>Carnobacteriaceae</taxon>
        <taxon>Alkalibacterium</taxon>
    </lineage>
</organism>
<dbReference type="PROSITE" id="PS00428">
    <property type="entry name" value="FTSW_RODA_SPOVE"/>
    <property type="match status" value="1"/>
</dbReference>
<dbReference type="Proteomes" id="UP000198564">
    <property type="component" value="Unassembled WGS sequence"/>
</dbReference>
<dbReference type="GO" id="GO:0032153">
    <property type="term" value="C:cell division site"/>
    <property type="evidence" value="ECO:0007669"/>
    <property type="project" value="TreeGrafter"/>
</dbReference>
<keyword evidence="5 6" id="KW-0472">Membrane</keyword>
<keyword evidence="4 6" id="KW-1133">Transmembrane helix</keyword>
<accession>A0A1H6SMD3</accession>
<protein>
    <submittedName>
        <fullName evidence="7">Rod shape determining protein RodA</fullName>
    </submittedName>
</protein>
<evidence type="ECO:0000256" key="3">
    <source>
        <dbReference type="ARBA" id="ARBA00022960"/>
    </source>
</evidence>
<keyword evidence="8" id="KW-1185">Reference proteome</keyword>
<keyword evidence="2 6" id="KW-0812">Transmembrane</keyword>
<dbReference type="PANTHER" id="PTHR30474">
    <property type="entry name" value="CELL CYCLE PROTEIN"/>
    <property type="match status" value="1"/>
</dbReference>
<comment type="subcellular location">
    <subcellularLocation>
        <location evidence="1">Membrane</location>
        <topology evidence="1">Multi-pass membrane protein</topology>
    </subcellularLocation>
</comment>
<feature type="transmembrane region" description="Helical" evidence="6">
    <location>
        <begin position="290"/>
        <end position="308"/>
    </location>
</feature>
<feature type="transmembrane region" description="Helical" evidence="6">
    <location>
        <begin position="48"/>
        <end position="66"/>
    </location>
</feature>
<dbReference type="OrthoDB" id="9768187at2"/>
<dbReference type="GO" id="GO:0005886">
    <property type="term" value="C:plasma membrane"/>
    <property type="evidence" value="ECO:0007669"/>
    <property type="project" value="TreeGrafter"/>
</dbReference>
<dbReference type="PANTHER" id="PTHR30474:SF1">
    <property type="entry name" value="PEPTIDOGLYCAN GLYCOSYLTRANSFERASE MRDB"/>
    <property type="match status" value="1"/>
</dbReference>
<dbReference type="InterPro" id="IPR001182">
    <property type="entry name" value="FtsW/RodA"/>
</dbReference>
<sequence length="398" mass="44477">MNDDKYPQRVDYGIILSVMLLAILSIASLYSTSVLIQDGSLSMTIKQIMWYGIGSIAVFVIMQFDSEQLWKMTTYLYIAGIIMLILTLFIYDRNLALRTGGKSWIRLGPLGTIQPSEFVKIPYILILAKVVTKHNSTYDVRDYTSDFLLMGKLMLYASIPILLVFMQNDLGTGLVYLAILIGIILLSGIKWQILLPIFIVVSTIGITLILLAVYNQDFLLETGLFSPYQFDRINTWLRPHEGSSDATYQVTQAFKSIGSGGVFGKGFGTSEVYVPVRESDMIFTTIGENFGFAGGAFLIFIYFVLVYHMVKVVYDTKNEFYTYIATGVIMMIVFHVLENIGMNIGLLPVTGIPLPFISQGGSSLLGNMMGIGLIMSMRFHHKSYFFSGEGEDFHPGTT</sequence>
<feature type="transmembrane region" description="Helical" evidence="6">
    <location>
        <begin position="147"/>
        <end position="164"/>
    </location>
</feature>
<dbReference type="InterPro" id="IPR018365">
    <property type="entry name" value="Cell_cycle_FtsW-rel_CS"/>
</dbReference>
<dbReference type="GO" id="GO:0008360">
    <property type="term" value="P:regulation of cell shape"/>
    <property type="evidence" value="ECO:0007669"/>
    <property type="project" value="UniProtKB-KW"/>
</dbReference>